<keyword evidence="2" id="KW-0812">Transmembrane</keyword>
<dbReference type="PANTHER" id="PTHR16886">
    <property type="entry name" value="HYPOXIA-INDUCIBLE PROTEIN 2"/>
    <property type="match status" value="1"/>
</dbReference>
<name>A0A8C0MSH5_CANLF</name>
<evidence type="ECO:0000256" key="1">
    <source>
        <dbReference type="SAM" id="MobiDB-lite"/>
    </source>
</evidence>
<reference evidence="4" key="3">
    <citation type="submission" date="2019-03" db="EMBL/GenBank/DDBJ databases">
        <authorList>
            <person name="Warren W.C."/>
            <person name="Johnson G.S."/>
        </authorList>
    </citation>
    <scope>NUCLEOTIDE SEQUENCE [LARGE SCALE GENOMIC DNA]</scope>
    <source>
        <strain evidence="4">Basenji</strain>
    </source>
</reference>
<evidence type="ECO:0000313" key="7">
    <source>
        <dbReference type="Proteomes" id="UP000694429"/>
    </source>
</evidence>
<dbReference type="PANTHER" id="PTHR16886:SF0">
    <property type="entry name" value="HYPOXIA-INDUCIBLE LIPID DROPLET-ASSOCIATED PROTEIN"/>
    <property type="match status" value="1"/>
</dbReference>
<dbReference type="GO" id="GO:0010884">
    <property type="term" value="P:positive regulation of lipid storage"/>
    <property type="evidence" value="ECO:0007669"/>
    <property type="project" value="InterPro"/>
</dbReference>
<feature type="region of interest" description="Disordered" evidence="1">
    <location>
        <begin position="48"/>
        <end position="75"/>
    </location>
</feature>
<reference evidence="5" key="2">
    <citation type="submission" date="2018-10" db="EMBL/GenBank/DDBJ databases">
        <title>De novo assembly of a Great Dane genome.</title>
        <authorList>
            <person name="Kidd J.M."/>
            <person name="Pendleton A.L."/>
            <person name="Shen F."/>
            <person name="Emery S."/>
        </authorList>
    </citation>
    <scope>NUCLEOTIDE SEQUENCE [LARGE SCALE GENOMIC DNA]</scope>
    <source>
        <strain evidence="5">Great Dane</strain>
    </source>
</reference>
<organism evidence="4 7">
    <name type="scientific">Canis lupus familiaris</name>
    <name type="common">Dog</name>
    <name type="synonym">Canis familiaris</name>
    <dbReference type="NCBI Taxonomy" id="9615"/>
    <lineage>
        <taxon>Eukaryota</taxon>
        <taxon>Metazoa</taxon>
        <taxon>Chordata</taxon>
        <taxon>Craniata</taxon>
        <taxon>Vertebrata</taxon>
        <taxon>Euteleostomi</taxon>
        <taxon>Mammalia</taxon>
        <taxon>Eutheria</taxon>
        <taxon>Laurasiatheria</taxon>
        <taxon>Carnivora</taxon>
        <taxon>Caniformia</taxon>
        <taxon>Canidae</taxon>
        <taxon>Canis</taxon>
    </lineage>
</organism>
<dbReference type="Proteomes" id="UP000694429">
    <property type="component" value="Chromosome 14"/>
</dbReference>
<sequence length="75" mass="8101">MTNDDKHIIVGLPMYLFLGVVLTLLSVFIGLIESLGCLVESPLPGSSWTTRGQLPSTEPPSPGQPSSEHQCYQNC</sequence>
<dbReference type="GO" id="GO:0001819">
    <property type="term" value="P:positive regulation of cytokine production"/>
    <property type="evidence" value="ECO:0007669"/>
    <property type="project" value="InterPro"/>
</dbReference>
<evidence type="ECO:0000313" key="3">
    <source>
        <dbReference type="Ensembl" id="ENSCAFP00000045350.1"/>
    </source>
</evidence>
<dbReference type="Proteomes" id="UP000002254">
    <property type="component" value="Chromosome 14"/>
</dbReference>
<dbReference type="GO" id="GO:0008284">
    <property type="term" value="P:positive regulation of cell population proliferation"/>
    <property type="evidence" value="ECO:0007669"/>
    <property type="project" value="InterPro"/>
</dbReference>
<evidence type="ECO:0000256" key="2">
    <source>
        <dbReference type="SAM" id="Phobius"/>
    </source>
</evidence>
<dbReference type="Ensembl" id="ENSCAFT00000083782.2">
    <property type="protein sequence ID" value="ENSCAFP00000045350.1"/>
    <property type="gene ID" value="ENSCAFG00000045095.2"/>
</dbReference>
<dbReference type="Ensembl" id="ENSCAFT00040030447.1">
    <property type="protein sequence ID" value="ENSCAFP00040026456.1"/>
    <property type="gene ID" value="ENSCAFG00040016486.1"/>
</dbReference>
<dbReference type="Pfam" id="PF15220">
    <property type="entry name" value="HILPDA"/>
    <property type="match status" value="1"/>
</dbReference>
<accession>A0A8C0MSH5</accession>
<dbReference type="InterPro" id="IPR026190">
    <property type="entry name" value="Hipoxia_HILPDA"/>
</dbReference>
<feature type="compositionally biased region" description="Polar residues" evidence="1">
    <location>
        <begin position="64"/>
        <end position="75"/>
    </location>
</feature>
<keyword evidence="2" id="KW-1133">Transmembrane helix</keyword>
<dbReference type="OrthoDB" id="9825938at2759"/>
<dbReference type="AlphaFoldDB" id="A0A8C0MSH5"/>
<protein>
    <submittedName>
        <fullName evidence="4">Uncharacterized protein</fullName>
    </submittedName>
</protein>
<proteinExistence type="predicted"/>
<evidence type="ECO:0000313" key="4">
    <source>
        <dbReference type="Ensembl" id="ENSCAFP00030014153.1"/>
    </source>
</evidence>
<dbReference type="Ensembl" id="ENSCAFT00030016213.1">
    <property type="protein sequence ID" value="ENSCAFP00030014153.1"/>
    <property type="gene ID" value="ENSCAFG00030008784.1"/>
</dbReference>
<evidence type="ECO:0000313" key="6">
    <source>
        <dbReference type="Proteomes" id="UP000002254"/>
    </source>
</evidence>
<reference evidence="3 6" key="1">
    <citation type="journal article" date="2005" name="Nature">
        <title>Genome sequence, comparative analysis and haplotype structure of the domestic dog.</title>
        <authorList>
            <consortium name="Broad Sequencing Platform"/>
            <person name="Lindblad-Toh K."/>
            <person name="Wade C.M."/>
            <person name="Mikkelsen T.S."/>
            <person name="Karlsson E.K."/>
            <person name="Jaffe D.B."/>
            <person name="Kamal M."/>
            <person name="Clamp M."/>
            <person name="Chang J.L."/>
            <person name="Kulbokas E.J. III"/>
            <person name="Zody M.C."/>
            <person name="Mauceli E."/>
            <person name="Xie X."/>
            <person name="Breen M."/>
            <person name="Wayne R.K."/>
            <person name="Ostrander E.A."/>
            <person name="Ponting C.P."/>
            <person name="Galibert F."/>
            <person name="Smith D.R."/>
            <person name="DeJong P.J."/>
            <person name="Kirkness E."/>
            <person name="Alvarez P."/>
            <person name="Biagi T."/>
            <person name="Brockman W."/>
            <person name="Butler J."/>
            <person name="Chin C.W."/>
            <person name="Cook A."/>
            <person name="Cuff J."/>
            <person name="Daly M.J."/>
            <person name="DeCaprio D."/>
            <person name="Gnerre S."/>
            <person name="Grabherr M."/>
            <person name="Kellis M."/>
            <person name="Kleber M."/>
            <person name="Bardeleben C."/>
            <person name="Goodstadt L."/>
            <person name="Heger A."/>
            <person name="Hitte C."/>
            <person name="Kim L."/>
            <person name="Koepfli K.P."/>
            <person name="Parker H.G."/>
            <person name="Pollinger J.P."/>
            <person name="Searle S.M."/>
            <person name="Sutter N.B."/>
            <person name="Thomas R."/>
            <person name="Webber C."/>
            <person name="Baldwin J."/>
            <person name="Abebe A."/>
            <person name="Abouelleil A."/>
            <person name="Aftuck L."/>
            <person name="Ait-Zahra M."/>
            <person name="Aldredge T."/>
            <person name="Allen N."/>
            <person name="An P."/>
            <person name="Anderson S."/>
            <person name="Antoine C."/>
            <person name="Arachchi H."/>
            <person name="Aslam A."/>
            <person name="Ayotte L."/>
            <person name="Bachantsang P."/>
            <person name="Barry A."/>
            <person name="Bayul T."/>
            <person name="Benamara M."/>
            <person name="Berlin A."/>
            <person name="Bessette D."/>
            <person name="Blitshteyn B."/>
            <person name="Bloom T."/>
            <person name="Blye J."/>
            <person name="Boguslavskiy L."/>
            <person name="Bonnet C."/>
            <person name="Boukhgalter B."/>
            <person name="Brown A."/>
            <person name="Cahill P."/>
            <person name="Calixte N."/>
            <person name="Camarata J."/>
            <person name="Cheshatsang Y."/>
            <person name="Chu J."/>
            <person name="Citroen M."/>
            <person name="Collymore A."/>
            <person name="Cooke P."/>
            <person name="Dawoe T."/>
            <person name="Daza R."/>
            <person name="Decktor K."/>
            <person name="DeGray S."/>
            <person name="Dhargay N."/>
            <person name="Dooley K."/>
            <person name="Dooley K."/>
            <person name="Dorje P."/>
            <person name="Dorjee K."/>
            <person name="Dorris L."/>
            <person name="Duffey N."/>
            <person name="Dupes A."/>
            <person name="Egbiremolen O."/>
            <person name="Elong R."/>
            <person name="Falk J."/>
            <person name="Farina A."/>
            <person name="Faro S."/>
            <person name="Ferguson D."/>
            <person name="Ferreira P."/>
            <person name="Fisher S."/>
            <person name="FitzGerald M."/>
            <person name="Foley K."/>
            <person name="Foley C."/>
            <person name="Franke A."/>
            <person name="Friedrich D."/>
            <person name="Gage D."/>
            <person name="Garber M."/>
            <person name="Gearin G."/>
            <person name="Giannoukos G."/>
            <person name="Goode T."/>
            <person name="Goyette A."/>
            <person name="Graham J."/>
            <person name="Grandbois E."/>
            <person name="Gyaltsen K."/>
            <person name="Hafez N."/>
            <person name="Hagopian D."/>
            <person name="Hagos B."/>
            <person name="Hall J."/>
            <person name="Healy C."/>
            <person name="Hegarty R."/>
            <person name="Honan T."/>
            <person name="Horn A."/>
            <person name="Houde N."/>
            <person name="Hughes L."/>
            <person name="Hunnicutt L."/>
            <person name="Husby M."/>
            <person name="Jester B."/>
            <person name="Jones C."/>
            <person name="Kamat A."/>
            <person name="Kanga B."/>
            <person name="Kells C."/>
            <person name="Khazanovich D."/>
            <person name="Kieu A.C."/>
            <person name="Kisner P."/>
            <person name="Kumar M."/>
            <person name="Lance K."/>
            <person name="Landers T."/>
            <person name="Lara M."/>
            <person name="Lee W."/>
            <person name="Leger J.P."/>
            <person name="Lennon N."/>
            <person name="Leuper L."/>
            <person name="LeVine S."/>
            <person name="Liu J."/>
            <person name="Liu X."/>
            <person name="Lokyitsang Y."/>
            <person name="Lokyitsang T."/>
            <person name="Lui A."/>
            <person name="Macdonald J."/>
            <person name="Major J."/>
            <person name="Marabella R."/>
            <person name="Maru K."/>
            <person name="Matthews C."/>
            <person name="McDonough S."/>
            <person name="Mehta T."/>
            <person name="Meldrim J."/>
            <person name="Melnikov A."/>
            <person name="Meneus L."/>
            <person name="Mihalev A."/>
            <person name="Mihova T."/>
            <person name="Miller K."/>
            <person name="Mittelman R."/>
            <person name="Mlenga V."/>
            <person name="Mulrain L."/>
            <person name="Munson G."/>
            <person name="Navidi A."/>
            <person name="Naylor J."/>
            <person name="Nguyen T."/>
            <person name="Nguyen N."/>
            <person name="Nguyen C."/>
            <person name="Nguyen T."/>
            <person name="Nicol R."/>
            <person name="Norbu N."/>
            <person name="Norbu C."/>
            <person name="Novod N."/>
            <person name="Nyima T."/>
            <person name="Olandt P."/>
            <person name="O'Neill B."/>
            <person name="O'Neill K."/>
            <person name="Osman S."/>
            <person name="Oyono L."/>
            <person name="Patti C."/>
            <person name="Perrin D."/>
            <person name="Phunkhang P."/>
            <person name="Pierre F."/>
            <person name="Priest M."/>
            <person name="Rachupka A."/>
            <person name="Raghuraman S."/>
            <person name="Rameau R."/>
            <person name="Ray V."/>
            <person name="Raymond C."/>
            <person name="Rege F."/>
            <person name="Rise C."/>
            <person name="Rogers J."/>
            <person name="Rogov P."/>
            <person name="Sahalie J."/>
            <person name="Settipalli S."/>
            <person name="Sharpe T."/>
            <person name="Shea T."/>
            <person name="Sheehan M."/>
            <person name="Sherpa N."/>
            <person name="Shi J."/>
            <person name="Shih D."/>
            <person name="Sloan J."/>
            <person name="Smith C."/>
            <person name="Sparrow T."/>
            <person name="Stalker J."/>
            <person name="Stange-Thomann N."/>
            <person name="Stavropoulos S."/>
            <person name="Stone C."/>
            <person name="Stone S."/>
            <person name="Sykes S."/>
            <person name="Tchuinga P."/>
            <person name="Tenzing P."/>
            <person name="Tesfaye S."/>
            <person name="Thoulutsang D."/>
            <person name="Thoulutsang Y."/>
            <person name="Topham K."/>
            <person name="Topping I."/>
            <person name="Tsamla T."/>
            <person name="Vassiliev H."/>
            <person name="Venkataraman V."/>
            <person name="Vo A."/>
            <person name="Wangchuk T."/>
            <person name="Wangdi T."/>
            <person name="Weiand M."/>
            <person name="Wilkinson J."/>
            <person name="Wilson A."/>
            <person name="Yadav S."/>
            <person name="Yang S."/>
            <person name="Yang X."/>
            <person name="Young G."/>
            <person name="Yu Q."/>
            <person name="Zainoun J."/>
            <person name="Zembek L."/>
            <person name="Zimmer A."/>
            <person name="Lander E.S."/>
        </authorList>
    </citation>
    <scope>NUCLEOTIDE SEQUENCE [LARGE SCALE GENOMIC DNA]</scope>
    <source>
        <strain evidence="3">Boxer</strain>
    </source>
</reference>
<feature type="transmembrane region" description="Helical" evidence="2">
    <location>
        <begin position="12"/>
        <end position="32"/>
    </location>
</feature>
<reference evidence="4" key="4">
    <citation type="submission" date="2025-05" db="UniProtKB">
        <authorList>
            <consortium name="Ensembl"/>
        </authorList>
    </citation>
    <scope>IDENTIFICATION</scope>
</reference>
<dbReference type="Proteomes" id="UP000694542">
    <property type="component" value="Chromosome 14"/>
</dbReference>
<keyword evidence="2" id="KW-0472">Membrane</keyword>
<evidence type="ECO:0000313" key="5">
    <source>
        <dbReference type="Ensembl" id="ENSCAFP00040026456.1"/>
    </source>
</evidence>